<dbReference type="Pfam" id="PF01207">
    <property type="entry name" value="Dus"/>
    <property type="match status" value="1"/>
</dbReference>
<evidence type="ECO:0000256" key="2">
    <source>
        <dbReference type="ARBA" id="ARBA00022630"/>
    </source>
</evidence>
<dbReference type="Proteomes" id="UP000823883">
    <property type="component" value="Unassembled WGS sequence"/>
</dbReference>
<evidence type="ECO:0000256" key="6">
    <source>
        <dbReference type="ARBA" id="ARBA00023002"/>
    </source>
</evidence>
<evidence type="ECO:0000256" key="5">
    <source>
        <dbReference type="ARBA" id="ARBA00022857"/>
    </source>
</evidence>
<dbReference type="Gene3D" id="3.20.20.70">
    <property type="entry name" value="Aldolase class I"/>
    <property type="match status" value="1"/>
</dbReference>
<dbReference type="InterPro" id="IPR018517">
    <property type="entry name" value="tRNA_hU_synthase_CS"/>
</dbReference>
<dbReference type="SUPFAM" id="SSF51395">
    <property type="entry name" value="FMN-linked oxidoreductases"/>
    <property type="match status" value="1"/>
</dbReference>
<evidence type="ECO:0000256" key="8">
    <source>
        <dbReference type="PIRSR" id="PIRSR006621-1"/>
    </source>
</evidence>
<keyword evidence="2 7" id="KW-0285">Flavoprotein</keyword>
<keyword evidence="4 7" id="KW-0819">tRNA processing</keyword>
<dbReference type="GO" id="GO:0003723">
    <property type="term" value="F:RNA binding"/>
    <property type="evidence" value="ECO:0007669"/>
    <property type="project" value="TreeGrafter"/>
</dbReference>
<dbReference type="PIRSF" id="PIRSF006621">
    <property type="entry name" value="Dus"/>
    <property type="match status" value="1"/>
</dbReference>
<dbReference type="GO" id="GO:0050660">
    <property type="term" value="F:flavin adenine dinucleotide binding"/>
    <property type="evidence" value="ECO:0007669"/>
    <property type="project" value="InterPro"/>
</dbReference>
<evidence type="ECO:0000256" key="3">
    <source>
        <dbReference type="ARBA" id="ARBA00022643"/>
    </source>
</evidence>
<dbReference type="PROSITE" id="PS01136">
    <property type="entry name" value="UPF0034"/>
    <property type="match status" value="1"/>
</dbReference>
<evidence type="ECO:0000256" key="4">
    <source>
        <dbReference type="ARBA" id="ARBA00022694"/>
    </source>
</evidence>
<evidence type="ECO:0000259" key="10">
    <source>
        <dbReference type="Pfam" id="PF01207"/>
    </source>
</evidence>
<feature type="domain" description="DUS-like FMN-binding" evidence="10">
    <location>
        <begin position="5"/>
        <end position="237"/>
    </location>
</feature>
<comment type="similarity">
    <text evidence="7">Belongs to the dus family.</text>
</comment>
<dbReference type="GO" id="GO:0017150">
    <property type="term" value="F:tRNA dihydrouridine synthase activity"/>
    <property type="evidence" value="ECO:0007669"/>
    <property type="project" value="InterPro"/>
</dbReference>
<dbReference type="CDD" id="cd02801">
    <property type="entry name" value="DUS_like_FMN"/>
    <property type="match status" value="1"/>
</dbReference>
<dbReference type="InterPro" id="IPR001269">
    <property type="entry name" value="DUS_fam"/>
</dbReference>
<evidence type="ECO:0000313" key="11">
    <source>
        <dbReference type="EMBL" id="HJC48177.1"/>
    </source>
</evidence>
<evidence type="ECO:0000256" key="7">
    <source>
        <dbReference type="PIRNR" id="PIRNR006621"/>
    </source>
</evidence>
<evidence type="ECO:0000256" key="1">
    <source>
        <dbReference type="ARBA" id="ARBA00001917"/>
    </source>
</evidence>
<comment type="cofactor">
    <cofactor evidence="1 7 9">
        <name>FMN</name>
        <dbReference type="ChEBI" id="CHEBI:58210"/>
    </cofactor>
</comment>
<comment type="function">
    <text evidence="7">Catalyzes the synthesis of 5,6-dihydrouridine (D), a modified base found in the D-loop of most tRNAs, via the reduction of the C5-C6 double bond in target uridines.</text>
</comment>
<dbReference type="InterPro" id="IPR035587">
    <property type="entry name" value="DUS-like_FMN-bd"/>
</dbReference>
<accession>A0A9D2T6C6</accession>
<comment type="caution">
    <text evidence="11">The sequence shown here is derived from an EMBL/GenBank/DDBJ whole genome shotgun (WGS) entry which is preliminary data.</text>
</comment>
<dbReference type="EC" id="1.3.1.-" evidence="7"/>
<reference evidence="11" key="2">
    <citation type="submission" date="2021-04" db="EMBL/GenBank/DDBJ databases">
        <authorList>
            <person name="Gilroy R."/>
        </authorList>
    </citation>
    <scope>NUCLEOTIDE SEQUENCE</scope>
    <source>
        <strain evidence="11">CHK183-5548</strain>
    </source>
</reference>
<protein>
    <recommendedName>
        <fullName evidence="7">tRNA-dihydrouridine synthase</fullName>
        <ecNumber evidence="7">1.3.1.-</ecNumber>
    </recommendedName>
</protein>
<evidence type="ECO:0000313" key="12">
    <source>
        <dbReference type="Proteomes" id="UP000823883"/>
    </source>
</evidence>
<feature type="binding site" evidence="9">
    <location>
        <begin position="218"/>
        <end position="219"/>
    </location>
    <ligand>
        <name>FMN</name>
        <dbReference type="ChEBI" id="CHEBI:58210"/>
    </ligand>
</feature>
<dbReference type="InterPro" id="IPR013785">
    <property type="entry name" value="Aldolase_TIM"/>
</dbReference>
<dbReference type="AlphaFoldDB" id="A0A9D2T6C6"/>
<name>A0A9D2T6C6_9FIRM</name>
<dbReference type="PANTHER" id="PTHR45846">
    <property type="entry name" value="TRNA-DIHYDROURIDINE(47) SYNTHASE [NAD(P)(+)]-LIKE"/>
    <property type="match status" value="1"/>
</dbReference>
<sequence length="322" mass="37158">MKRYAAPMEGITGYIYRNAHHRVFGGADKYFTPFLSPGKKRSLRSRELNDILPQHNENIPVVPQILTNDWEDFIHTAEILREFGYEEVNLNLGCPSGTVTAKKRGAGFLACPEELDRFLERICSGTKQKISIKTRIGVESAEEFGPLLEIFCRYPLSELIVHPRTQKEGYRGAPHKEEFLRAFERAPFPVCYNGDLFSREDLEEFSREFPQADRVMVGRGLIADPALAAGAADGRTVTKETFREFHQEILDGYCQIMSGDRNVLFKMKELWFYMIRLFPDGEDFAKKIRKSSTVAEYRLWTERLLAEREILPQADTSFLRKR</sequence>
<evidence type="ECO:0000256" key="9">
    <source>
        <dbReference type="PIRSR" id="PIRSR006621-2"/>
    </source>
</evidence>
<reference evidence="11" key="1">
    <citation type="journal article" date="2021" name="PeerJ">
        <title>Extensive microbial diversity within the chicken gut microbiome revealed by metagenomics and culture.</title>
        <authorList>
            <person name="Gilroy R."/>
            <person name="Ravi A."/>
            <person name="Getino M."/>
            <person name="Pursley I."/>
            <person name="Horton D.L."/>
            <person name="Alikhan N.F."/>
            <person name="Baker D."/>
            <person name="Gharbi K."/>
            <person name="Hall N."/>
            <person name="Watson M."/>
            <person name="Adriaenssens E.M."/>
            <person name="Foster-Nyarko E."/>
            <person name="Jarju S."/>
            <person name="Secka A."/>
            <person name="Antonio M."/>
            <person name="Oren A."/>
            <person name="Chaudhuri R.R."/>
            <person name="La Ragione R."/>
            <person name="Hildebrand F."/>
            <person name="Pallen M.J."/>
        </authorList>
    </citation>
    <scope>NUCLEOTIDE SEQUENCE</scope>
    <source>
        <strain evidence="11">CHK183-5548</strain>
    </source>
</reference>
<feature type="binding site" evidence="9">
    <location>
        <position position="162"/>
    </location>
    <ligand>
        <name>FMN</name>
        <dbReference type="ChEBI" id="CHEBI:58210"/>
    </ligand>
</feature>
<keyword evidence="3 7" id="KW-0288">FMN</keyword>
<feature type="binding site" evidence="9">
    <location>
        <position position="64"/>
    </location>
    <ligand>
        <name>FMN</name>
        <dbReference type="ChEBI" id="CHEBI:58210"/>
    </ligand>
</feature>
<dbReference type="EMBL" id="DWWL01000057">
    <property type="protein sequence ID" value="HJC48177.1"/>
    <property type="molecule type" value="Genomic_DNA"/>
</dbReference>
<keyword evidence="6 7" id="KW-0560">Oxidoreductase</keyword>
<keyword evidence="9" id="KW-0547">Nucleotide-binding</keyword>
<gene>
    <name evidence="11" type="ORF">IAA04_09015</name>
</gene>
<dbReference type="PANTHER" id="PTHR45846:SF1">
    <property type="entry name" value="TRNA-DIHYDROURIDINE(47) SYNTHASE [NAD(P)(+)]-LIKE"/>
    <property type="match status" value="1"/>
</dbReference>
<feature type="active site" description="Proton donor" evidence="8">
    <location>
        <position position="94"/>
    </location>
</feature>
<proteinExistence type="inferred from homology"/>
<keyword evidence="5" id="KW-0521">NADP</keyword>
<organism evidence="11 12">
    <name type="scientific">Candidatus Lachnoclostridium pullistercoris</name>
    <dbReference type="NCBI Taxonomy" id="2838632"/>
    <lineage>
        <taxon>Bacteria</taxon>
        <taxon>Bacillati</taxon>
        <taxon>Bacillota</taxon>
        <taxon>Clostridia</taxon>
        <taxon>Lachnospirales</taxon>
        <taxon>Lachnospiraceae</taxon>
    </lineage>
</organism>
<feature type="binding site" evidence="9">
    <location>
        <position position="133"/>
    </location>
    <ligand>
        <name>FMN</name>
        <dbReference type="ChEBI" id="CHEBI:58210"/>
    </ligand>
</feature>